<name>A0A9N9GYW3_9GLOM</name>
<dbReference type="AlphaFoldDB" id="A0A9N9GYW3"/>
<proteinExistence type="predicted"/>
<accession>A0A9N9GYW3</accession>
<reference evidence="1" key="1">
    <citation type="submission" date="2021-06" db="EMBL/GenBank/DDBJ databases">
        <authorList>
            <person name="Kallberg Y."/>
            <person name="Tangrot J."/>
            <person name="Rosling A."/>
        </authorList>
    </citation>
    <scope>NUCLEOTIDE SEQUENCE</scope>
    <source>
        <strain evidence="1">IN212</strain>
    </source>
</reference>
<sequence length="190" mass="21953">MTAKVENNLNYSTIITYQIDFLSSGSVMNLQPRYKQYLNTTDGDMNFEIMHLFYGGSIITSWTYKCYLSKYVDGYTNTDNTMDCVPRNLTGYIIPPDGNEQHWDLNLIPTFSSATIPTTSDRLHLTNRMQYDPSTLPYQYLLQIEILAPNNNYQTPVYQIIKDLDTLIKEKDTSIISMNNHTKYLDSSYG</sequence>
<keyword evidence="2" id="KW-1185">Reference proteome</keyword>
<dbReference type="EMBL" id="CAJVPZ010012989">
    <property type="protein sequence ID" value="CAG8645007.1"/>
    <property type="molecule type" value="Genomic_DNA"/>
</dbReference>
<evidence type="ECO:0000313" key="2">
    <source>
        <dbReference type="Proteomes" id="UP000789396"/>
    </source>
</evidence>
<dbReference type="OrthoDB" id="2446629at2759"/>
<gene>
    <name evidence="1" type="ORF">RFULGI_LOCUS8221</name>
</gene>
<organism evidence="1 2">
    <name type="scientific">Racocetra fulgida</name>
    <dbReference type="NCBI Taxonomy" id="60492"/>
    <lineage>
        <taxon>Eukaryota</taxon>
        <taxon>Fungi</taxon>
        <taxon>Fungi incertae sedis</taxon>
        <taxon>Mucoromycota</taxon>
        <taxon>Glomeromycotina</taxon>
        <taxon>Glomeromycetes</taxon>
        <taxon>Diversisporales</taxon>
        <taxon>Gigasporaceae</taxon>
        <taxon>Racocetra</taxon>
    </lineage>
</organism>
<feature type="non-terminal residue" evidence="1">
    <location>
        <position position="190"/>
    </location>
</feature>
<comment type="caution">
    <text evidence="1">The sequence shown here is derived from an EMBL/GenBank/DDBJ whole genome shotgun (WGS) entry which is preliminary data.</text>
</comment>
<dbReference type="Proteomes" id="UP000789396">
    <property type="component" value="Unassembled WGS sequence"/>
</dbReference>
<protein>
    <submittedName>
        <fullName evidence="1">11606_t:CDS:1</fullName>
    </submittedName>
</protein>
<evidence type="ECO:0000313" key="1">
    <source>
        <dbReference type="EMBL" id="CAG8645007.1"/>
    </source>
</evidence>